<proteinExistence type="inferred from homology"/>
<comment type="catalytic activity">
    <reaction evidence="1">
        <text>Hydrolysis of terminal non-reducing alpha-L-arabinofuranoside residues in alpha-L-arabinosides.</text>
        <dbReference type="EC" id="3.2.1.55"/>
    </reaction>
</comment>
<dbReference type="SUPFAM" id="SSF51445">
    <property type="entry name" value="(Trans)glycosidases"/>
    <property type="match status" value="1"/>
</dbReference>
<reference evidence="10 11" key="1">
    <citation type="submission" date="2012-09" db="EMBL/GenBank/DDBJ databases">
        <title>Genome Sequence of Bacillus sp. DW5-4.</title>
        <authorList>
            <person name="Lai Q."/>
            <person name="Liu Y."/>
            <person name="Shao Z."/>
        </authorList>
    </citation>
    <scope>NUCLEOTIDE SEQUENCE [LARGE SCALE GENOMIC DNA]</scope>
    <source>
        <strain evidence="10 11">DW5-4</strain>
    </source>
</reference>
<dbReference type="GO" id="GO:0000272">
    <property type="term" value="P:polysaccharide catabolic process"/>
    <property type="evidence" value="ECO:0007669"/>
    <property type="project" value="TreeGrafter"/>
</dbReference>
<evidence type="ECO:0000256" key="7">
    <source>
        <dbReference type="ARBA" id="ARBA00023277"/>
    </source>
</evidence>
<evidence type="ECO:0000313" key="11">
    <source>
        <dbReference type="Proteomes" id="UP000028091"/>
    </source>
</evidence>
<evidence type="ECO:0000256" key="3">
    <source>
        <dbReference type="ARBA" id="ARBA00007186"/>
    </source>
</evidence>
<dbReference type="SUPFAM" id="SSF51011">
    <property type="entry name" value="Glycosyl hydrolase domain"/>
    <property type="match status" value="1"/>
</dbReference>
<dbReference type="Gene3D" id="2.60.40.1180">
    <property type="entry name" value="Golgi alpha-mannosidase II"/>
    <property type="match status" value="1"/>
</dbReference>
<keyword evidence="6" id="KW-0378">Hydrolase</keyword>
<dbReference type="EC" id="3.2.1.55" evidence="5"/>
<organism evidence="10 11">
    <name type="scientific">Bacillus zhangzhouensis</name>
    <dbReference type="NCBI Taxonomy" id="1178540"/>
    <lineage>
        <taxon>Bacteria</taxon>
        <taxon>Bacillati</taxon>
        <taxon>Bacillota</taxon>
        <taxon>Bacilli</taxon>
        <taxon>Bacillales</taxon>
        <taxon>Bacillaceae</taxon>
        <taxon>Bacillus</taxon>
    </lineage>
</organism>
<dbReference type="InterPro" id="IPR017853">
    <property type="entry name" value="GH"/>
</dbReference>
<name>A0A081LBJ0_9BACI</name>
<dbReference type="Proteomes" id="UP000028091">
    <property type="component" value="Unassembled WGS sequence"/>
</dbReference>
<dbReference type="GO" id="GO:0046556">
    <property type="term" value="F:alpha-L-arabinofuranosidase activity"/>
    <property type="evidence" value="ECO:0007669"/>
    <property type="project" value="UniProtKB-EC"/>
</dbReference>
<keyword evidence="8" id="KW-0326">Glycosidase</keyword>
<dbReference type="Gene3D" id="3.20.20.80">
    <property type="entry name" value="Glycosidases"/>
    <property type="match status" value="1"/>
</dbReference>
<gene>
    <name evidence="10" type="ORF">BA70_18730</name>
</gene>
<sequence length="492" mass="56225">MKGTVKVNDVIGRISKHIYGHFQEHLGRGIYDGIWVGEDSSIEHIEGIRTDVLKALQALHIPVLRWPGGCFADEYHWANGVGDLSERKPMVNTHWGGTVESNAFGTHEFMRLCELLECEPYICGNVGSGTVQELAEWVEYITFPKGTPMSDWRIQNGKKEPWKLTYVGVGNESWGCGGNMTPEYYADLYKRYQTYVREFAGNRIYKIACGANSNDVNWTKVLMERAAPWMDGLSLHYYTVPGTWEKKGSATDFNEDEWFTTLKKAYEMERLVMDHGMVMDRYDPDKRIGMIIDEWGTWYDPEPGTNPGFLYQQNTLRDALVCALHFHIFHRHCQRIHMANIAQTVNVLQAMVLTKDEKMILTPTYHVFHMFQVHQEEEALEVEFNSPPYEHRGERIPQVSVSASRSSDKMHISFCHLNPYEKAEVSLAIEGIDPQTTATGRVLTADRMNAHNTFDDPHSVQPADFHQFTAKSGELTIDLPPMSVVMMTVDLT</sequence>
<evidence type="ECO:0000259" key="9">
    <source>
        <dbReference type="SMART" id="SM00813"/>
    </source>
</evidence>
<protein>
    <recommendedName>
        <fullName evidence="5">non-reducing end alpha-L-arabinofuranosidase</fullName>
        <ecNumber evidence="5">3.2.1.55</ecNumber>
    </recommendedName>
</protein>
<dbReference type="eggNOG" id="COG3534">
    <property type="taxonomic scope" value="Bacteria"/>
</dbReference>
<accession>A0A081LBJ0</accession>
<dbReference type="GO" id="GO:0046373">
    <property type="term" value="P:L-arabinose metabolic process"/>
    <property type="evidence" value="ECO:0007669"/>
    <property type="project" value="InterPro"/>
</dbReference>
<dbReference type="InterPro" id="IPR013780">
    <property type="entry name" value="Glyco_hydro_b"/>
</dbReference>
<keyword evidence="7" id="KW-0119">Carbohydrate metabolism</keyword>
<dbReference type="SMART" id="SM00813">
    <property type="entry name" value="Alpha-L-AF_C"/>
    <property type="match status" value="1"/>
</dbReference>
<comment type="subunit">
    <text evidence="4">Homohexamer; trimer of dimers.</text>
</comment>
<evidence type="ECO:0000256" key="6">
    <source>
        <dbReference type="ARBA" id="ARBA00022801"/>
    </source>
</evidence>
<comment type="pathway">
    <text evidence="2">Glycan metabolism.</text>
</comment>
<dbReference type="OrthoDB" id="9758333at2"/>
<evidence type="ECO:0000313" key="10">
    <source>
        <dbReference type="EMBL" id="KEP26616.1"/>
    </source>
</evidence>
<evidence type="ECO:0000256" key="2">
    <source>
        <dbReference type="ARBA" id="ARBA00004881"/>
    </source>
</evidence>
<evidence type="ECO:0000256" key="1">
    <source>
        <dbReference type="ARBA" id="ARBA00001462"/>
    </source>
</evidence>
<comment type="caution">
    <text evidence="10">The sequence shown here is derived from an EMBL/GenBank/DDBJ whole genome shotgun (WGS) entry which is preliminary data.</text>
</comment>
<dbReference type="Pfam" id="PF22848">
    <property type="entry name" value="ASD1_dom"/>
    <property type="match status" value="1"/>
</dbReference>
<dbReference type="RefSeq" id="WP_034320858.1">
    <property type="nucleotide sequence ID" value="NZ_JOTP01000008.1"/>
</dbReference>
<feature type="domain" description="Alpha-L-arabinofuranosidase C-terminal" evidence="9">
    <location>
        <begin position="293"/>
        <end position="483"/>
    </location>
</feature>
<dbReference type="PANTHER" id="PTHR43576:SF2">
    <property type="entry name" value="INTRACELLULAR EXO-ALPHA-L-ARABINOFURANOSIDASE 2"/>
    <property type="match status" value="1"/>
</dbReference>
<dbReference type="InterPro" id="IPR010720">
    <property type="entry name" value="Alpha-L-AF_C"/>
</dbReference>
<dbReference type="PANTHER" id="PTHR43576">
    <property type="entry name" value="ALPHA-L-ARABINOFURANOSIDASE C-RELATED"/>
    <property type="match status" value="1"/>
</dbReference>
<dbReference type="EMBL" id="JOTP01000008">
    <property type="protein sequence ID" value="KEP26616.1"/>
    <property type="molecule type" value="Genomic_DNA"/>
</dbReference>
<evidence type="ECO:0000256" key="8">
    <source>
        <dbReference type="ARBA" id="ARBA00023295"/>
    </source>
</evidence>
<dbReference type="Pfam" id="PF06964">
    <property type="entry name" value="Alpha-L-AF_C"/>
    <property type="match status" value="1"/>
</dbReference>
<comment type="similarity">
    <text evidence="3">Belongs to the glycosyl hydrolase 51 family.</text>
</comment>
<evidence type="ECO:0000256" key="4">
    <source>
        <dbReference type="ARBA" id="ARBA00011165"/>
    </source>
</evidence>
<dbReference type="InterPro" id="IPR055235">
    <property type="entry name" value="ASD1_cat"/>
</dbReference>
<keyword evidence="11" id="KW-1185">Reference proteome</keyword>
<dbReference type="AlphaFoldDB" id="A0A081LBJ0"/>
<evidence type="ECO:0000256" key="5">
    <source>
        <dbReference type="ARBA" id="ARBA00012670"/>
    </source>
</evidence>